<organism evidence="1 2">
    <name type="scientific">Pseudoroseomonas cervicalis ATCC 49957</name>
    <dbReference type="NCBI Taxonomy" id="525371"/>
    <lineage>
        <taxon>Bacteria</taxon>
        <taxon>Pseudomonadati</taxon>
        <taxon>Pseudomonadota</taxon>
        <taxon>Alphaproteobacteria</taxon>
        <taxon>Acetobacterales</taxon>
        <taxon>Roseomonadaceae</taxon>
        <taxon>Roseomonas</taxon>
    </lineage>
</organism>
<dbReference type="InterPro" id="IPR006881">
    <property type="entry name" value="RepA_C"/>
</dbReference>
<evidence type="ECO:0000313" key="1">
    <source>
        <dbReference type="EMBL" id="EFH13497.1"/>
    </source>
</evidence>
<gene>
    <name evidence="1" type="ORF">HMPREF0731_0295</name>
</gene>
<accession>D5RGT6</accession>
<dbReference type="Proteomes" id="UP000005324">
    <property type="component" value="Unassembled WGS sequence"/>
</dbReference>
<protein>
    <submittedName>
        <fullName evidence="1">Plasmid encoded RepA protein</fullName>
    </submittedName>
</protein>
<dbReference type="EMBL" id="ADVL01000059">
    <property type="protein sequence ID" value="EFH13497.1"/>
    <property type="molecule type" value="Genomic_DNA"/>
</dbReference>
<dbReference type="Pfam" id="PF04796">
    <property type="entry name" value="RepA_C"/>
    <property type="match status" value="1"/>
</dbReference>
<sequence length="344" mass="38107">MVQRPPNPEPRDEQGDLFGAGASVHQLVEARGAKGAVKAAQLAVLEPKPPSLSRALAGRMGRQIADTASTAIVREFEGGSEIGYSYSAWCLAGLPHRDQPKDQNWLIDTDFARLLVRPGVRLRDDNSQEYIGIPFGSYARLLLIDWQTEALERGSREIHMGRSASAVVARLGINRGGPSNAKVAEQLERLASCAVDFSFGSDKKGVIVNQRLVEAFSYVGEPDPRSTRTSRLVERVLLSQAFFDELRRHPVLVDRAAVRDLTTSPLAIDIYLWLAYRLHSLPKETPIGWDRLWRQFGSKVGALKNFKTQFEGPLHLALSAYKNAKVRVTDRGLLLEPSPPPIRP</sequence>
<keyword evidence="2" id="KW-1185">Reference proteome</keyword>
<dbReference type="RefSeq" id="WP_007005546.1">
    <property type="nucleotide sequence ID" value="NZ_GG770783.1"/>
</dbReference>
<proteinExistence type="predicted"/>
<evidence type="ECO:0000313" key="2">
    <source>
        <dbReference type="Proteomes" id="UP000005324"/>
    </source>
</evidence>
<comment type="caution">
    <text evidence="1">The sequence shown here is derived from an EMBL/GenBank/DDBJ whole genome shotgun (WGS) entry which is preliminary data.</text>
</comment>
<dbReference type="AlphaFoldDB" id="D5RGT6"/>
<dbReference type="OrthoDB" id="932750at2"/>
<name>D5RGT6_9PROT</name>
<reference evidence="1 2" key="1">
    <citation type="submission" date="2010-04" db="EMBL/GenBank/DDBJ databases">
        <authorList>
            <person name="Qin X."/>
            <person name="Bachman B."/>
            <person name="Battles P."/>
            <person name="Bell A."/>
            <person name="Bess C."/>
            <person name="Bickham C."/>
            <person name="Chaboub L."/>
            <person name="Chen D."/>
            <person name="Coyle M."/>
            <person name="Deiros D.R."/>
            <person name="Dinh H."/>
            <person name="Forbes L."/>
            <person name="Fowler G."/>
            <person name="Francisco L."/>
            <person name="Fu Q."/>
            <person name="Gubbala S."/>
            <person name="Hale W."/>
            <person name="Han Y."/>
            <person name="Hemphill L."/>
            <person name="Highlander S.K."/>
            <person name="Hirani K."/>
            <person name="Hogues M."/>
            <person name="Jackson L."/>
            <person name="Jakkamsetti A."/>
            <person name="Javaid M."/>
            <person name="Jiang H."/>
            <person name="Korchina V."/>
            <person name="Kovar C."/>
            <person name="Lara F."/>
            <person name="Lee S."/>
            <person name="Mata R."/>
            <person name="Mathew T."/>
            <person name="Moen C."/>
            <person name="Morales K."/>
            <person name="Munidasa M."/>
            <person name="Nazareth L."/>
            <person name="Ngo R."/>
            <person name="Nguyen L."/>
            <person name="Okwuonu G."/>
            <person name="Ongeri F."/>
            <person name="Patil S."/>
            <person name="Petrosino J."/>
            <person name="Pham C."/>
            <person name="Pham P."/>
            <person name="Pu L.-L."/>
            <person name="Puazo M."/>
            <person name="Raj R."/>
            <person name="Reid J."/>
            <person name="Rouhana J."/>
            <person name="Saada N."/>
            <person name="Shang Y."/>
            <person name="Simmons D."/>
            <person name="Thornton R."/>
            <person name="Warren J."/>
            <person name="Weissenberger G."/>
            <person name="Zhang J."/>
            <person name="Zhang L."/>
            <person name="Zhou C."/>
            <person name="Zhu D."/>
            <person name="Muzny D."/>
            <person name="Worley K."/>
            <person name="Gibbs R."/>
        </authorList>
    </citation>
    <scope>NUCLEOTIDE SEQUENCE [LARGE SCALE GENOMIC DNA]</scope>
    <source>
        <strain evidence="1 2">ATCC 49957</strain>
    </source>
</reference>
<dbReference type="HOGENOM" id="CLU_051492_1_0_5"/>